<name>A0A395JNQ6_9GAMM</name>
<keyword evidence="2" id="KW-1185">Reference proteome</keyword>
<sequence>MTTAADIVQNPNWFLHGINLDERSLLFVKTDHQALAACSFLDNRFDTRQLPSMVLPLQDVLPYTDSINSGPPRFVFHTAFCCSTLLARCLNLESANVSLKEPAVLMALANYQRVQHPYLADPNRASTIYRLVSKLLFRPFGEGQSVLVKPTNTVNNIMQPLMATHSQSKALLLHSDLASFLLSTLKKGEQGRGFARHLFTIFRMDSAEAQHLDATKLMRMTDSQVTAITWHLQLERFFEMFEKMDAKQVSSLHCDRLLAAPEDLLTRIVSFFECNALQENIEKMLAQAPLAANSKTPGQTFDASSRSEEYSLAQTQFSESLEVIIPWAKQLQFKYPYSDQIANPL</sequence>
<evidence type="ECO:0000313" key="1">
    <source>
        <dbReference type="EMBL" id="RBP53290.1"/>
    </source>
</evidence>
<accession>A0A395JNQ6</accession>
<dbReference type="RefSeq" id="WP_113952875.1">
    <property type="nucleotide sequence ID" value="NZ_QNRT01000001.1"/>
</dbReference>
<gene>
    <name evidence="1" type="ORF">DFR28_101676</name>
</gene>
<protein>
    <recommendedName>
        <fullName evidence="3">Sulfotransferase family protein</fullName>
    </recommendedName>
</protein>
<comment type="caution">
    <text evidence="1">The sequence shown here is derived from an EMBL/GenBank/DDBJ whole genome shotgun (WGS) entry which is preliminary data.</text>
</comment>
<dbReference type="AlphaFoldDB" id="A0A395JNQ6"/>
<proteinExistence type="predicted"/>
<dbReference type="Proteomes" id="UP000253083">
    <property type="component" value="Unassembled WGS sequence"/>
</dbReference>
<dbReference type="InterPro" id="IPR027417">
    <property type="entry name" value="P-loop_NTPase"/>
</dbReference>
<evidence type="ECO:0008006" key="3">
    <source>
        <dbReference type="Google" id="ProtNLM"/>
    </source>
</evidence>
<dbReference type="OrthoDB" id="3397773at2"/>
<evidence type="ECO:0000313" key="2">
    <source>
        <dbReference type="Proteomes" id="UP000253083"/>
    </source>
</evidence>
<reference evidence="1 2" key="1">
    <citation type="submission" date="2018-06" db="EMBL/GenBank/DDBJ databases">
        <title>Genomic Encyclopedia of Type Strains, Phase IV (KMG-IV): sequencing the most valuable type-strain genomes for metagenomic binning, comparative biology and taxonomic classification.</title>
        <authorList>
            <person name="Goeker M."/>
        </authorList>
    </citation>
    <scope>NUCLEOTIDE SEQUENCE [LARGE SCALE GENOMIC DNA]</scope>
    <source>
        <strain evidence="1 2">DSM 24032</strain>
    </source>
</reference>
<dbReference type="InParanoid" id="A0A395JNQ6"/>
<organism evidence="1 2">
    <name type="scientific">Arenicella xantha</name>
    <dbReference type="NCBI Taxonomy" id="644221"/>
    <lineage>
        <taxon>Bacteria</taxon>
        <taxon>Pseudomonadati</taxon>
        <taxon>Pseudomonadota</taxon>
        <taxon>Gammaproteobacteria</taxon>
        <taxon>Arenicellales</taxon>
        <taxon>Arenicellaceae</taxon>
        <taxon>Arenicella</taxon>
    </lineage>
</organism>
<dbReference type="EMBL" id="QNRT01000001">
    <property type="protein sequence ID" value="RBP53290.1"/>
    <property type="molecule type" value="Genomic_DNA"/>
</dbReference>
<dbReference type="Gene3D" id="3.40.50.300">
    <property type="entry name" value="P-loop containing nucleotide triphosphate hydrolases"/>
    <property type="match status" value="1"/>
</dbReference>